<organism evidence="1 2">
    <name type="scientific">Trichostrongylus colubriformis</name>
    <name type="common">Black scour worm</name>
    <dbReference type="NCBI Taxonomy" id="6319"/>
    <lineage>
        <taxon>Eukaryota</taxon>
        <taxon>Metazoa</taxon>
        <taxon>Ecdysozoa</taxon>
        <taxon>Nematoda</taxon>
        <taxon>Chromadorea</taxon>
        <taxon>Rhabditida</taxon>
        <taxon>Rhabditina</taxon>
        <taxon>Rhabditomorpha</taxon>
        <taxon>Strongyloidea</taxon>
        <taxon>Trichostrongylidae</taxon>
        <taxon>Trichostrongylus</taxon>
    </lineage>
</organism>
<sequence>RRDPSSNFFLTNFTQSMQECEASVKSQDASVQPTFSFADGAVQAGTAEDWDLLGTISVDQTGAPLWSDFDRVPVTEFDEYQQTSPVVTQDATTHFDLEASCVAIQTQQEETRDTDCEAKVEMGDGEVQAVVESLEVAVGQDDSENWIKVYLAELDEEKRQRMTDIGIQTGVLARVQHIYATVDTDIPPDFEGPRPSIRLNEAEKVDVSGDQRLI</sequence>
<proteinExistence type="predicted"/>
<reference evidence="1 2" key="1">
    <citation type="submission" date="2019-10" db="EMBL/GenBank/DDBJ databases">
        <title>Assembly and Annotation for the nematode Trichostrongylus colubriformis.</title>
        <authorList>
            <person name="Martin J."/>
        </authorList>
    </citation>
    <scope>NUCLEOTIDE SEQUENCE [LARGE SCALE GENOMIC DNA]</scope>
    <source>
        <strain evidence="1">G859</strain>
        <tissue evidence="1">Whole worm</tissue>
    </source>
</reference>
<keyword evidence="2" id="KW-1185">Reference proteome</keyword>
<feature type="non-terminal residue" evidence="1">
    <location>
        <position position="1"/>
    </location>
</feature>
<accession>A0AAN8FQ12</accession>
<dbReference type="AlphaFoldDB" id="A0AAN8FQ12"/>
<name>A0AAN8FQ12_TRICO</name>
<dbReference type="EMBL" id="WIXE01003929">
    <property type="protein sequence ID" value="KAK5983486.1"/>
    <property type="molecule type" value="Genomic_DNA"/>
</dbReference>
<evidence type="ECO:0000313" key="2">
    <source>
        <dbReference type="Proteomes" id="UP001331761"/>
    </source>
</evidence>
<evidence type="ECO:0000313" key="1">
    <source>
        <dbReference type="EMBL" id="KAK5983486.1"/>
    </source>
</evidence>
<protein>
    <submittedName>
        <fullName evidence="1">Uncharacterized protein</fullName>
    </submittedName>
</protein>
<comment type="caution">
    <text evidence="1">The sequence shown here is derived from an EMBL/GenBank/DDBJ whole genome shotgun (WGS) entry which is preliminary data.</text>
</comment>
<dbReference type="Proteomes" id="UP001331761">
    <property type="component" value="Unassembled WGS sequence"/>
</dbReference>
<gene>
    <name evidence="1" type="ORF">GCK32_010698</name>
</gene>